<name>A0A0R2NY19_9LACO</name>
<dbReference type="InterPro" id="IPR036388">
    <property type="entry name" value="WH-like_DNA-bd_sf"/>
</dbReference>
<evidence type="ECO:0000313" key="5">
    <source>
        <dbReference type="EMBL" id="KRO29586.1"/>
    </source>
</evidence>
<feature type="domain" description="HTH marR-type" evidence="4">
    <location>
        <begin position="4"/>
        <end position="136"/>
    </location>
</feature>
<dbReference type="Proteomes" id="UP000050920">
    <property type="component" value="Unassembled WGS sequence"/>
</dbReference>
<gene>
    <name evidence="5" type="ORF">DY78_GL002269</name>
</gene>
<accession>A0A0R2NY19</accession>
<dbReference type="PROSITE" id="PS50995">
    <property type="entry name" value="HTH_MARR_2"/>
    <property type="match status" value="1"/>
</dbReference>
<evidence type="ECO:0000256" key="3">
    <source>
        <dbReference type="ARBA" id="ARBA00023163"/>
    </source>
</evidence>
<evidence type="ECO:0000259" key="4">
    <source>
        <dbReference type="PROSITE" id="PS50995"/>
    </source>
</evidence>
<dbReference type="Gene3D" id="1.10.10.10">
    <property type="entry name" value="Winged helix-like DNA-binding domain superfamily/Winged helix DNA-binding domain"/>
    <property type="match status" value="1"/>
</dbReference>
<keyword evidence="3" id="KW-0804">Transcription</keyword>
<evidence type="ECO:0000256" key="2">
    <source>
        <dbReference type="ARBA" id="ARBA00023125"/>
    </source>
</evidence>
<dbReference type="AlphaFoldDB" id="A0A0R2NY19"/>
<evidence type="ECO:0000313" key="6">
    <source>
        <dbReference type="Proteomes" id="UP000050920"/>
    </source>
</evidence>
<dbReference type="Pfam" id="PF12802">
    <property type="entry name" value="MarR_2"/>
    <property type="match status" value="1"/>
</dbReference>
<sequence>MDQDEMVARQVLKLARKVKHRRNLHIKDLAMTTEQADALKYFADYPNSTIAMFKDYQEITHQTARLIVQHLVKQGLVILQPNPADGRAKLVAVTVAGFEKRTRLKQHGWKTSEELFQGFTAAEQQQFLALLSRANANLERGNE</sequence>
<dbReference type="PANTHER" id="PTHR33164:SF57">
    <property type="entry name" value="MARR-FAMILY TRANSCRIPTIONAL REGULATOR"/>
    <property type="match status" value="1"/>
</dbReference>
<dbReference type="GO" id="GO:0003700">
    <property type="term" value="F:DNA-binding transcription factor activity"/>
    <property type="evidence" value="ECO:0007669"/>
    <property type="project" value="InterPro"/>
</dbReference>
<dbReference type="InterPro" id="IPR000835">
    <property type="entry name" value="HTH_MarR-typ"/>
</dbReference>
<dbReference type="SMART" id="SM00347">
    <property type="entry name" value="HTH_MARR"/>
    <property type="match status" value="1"/>
</dbReference>
<dbReference type="RefSeq" id="WP_024625037.1">
    <property type="nucleotide sequence ID" value="NZ_AYGX02000002.1"/>
</dbReference>
<reference evidence="5 6" key="1">
    <citation type="journal article" date="2015" name="Genome Announc.">
        <title>Expanding the biotechnology potential of lactobacilli through comparative genomics of 213 strains and associated genera.</title>
        <authorList>
            <person name="Sun Z."/>
            <person name="Harris H.M."/>
            <person name="McCann A."/>
            <person name="Guo C."/>
            <person name="Argimon S."/>
            <person name="Zhang W."/>
            <person name="Yang X."/>
            <person name="Jeffery I.B."/>
            <person name="Cooney J.C."/>
            <person name="Kagawa T.F."/>
            <person name="Liu W."/>
            <person name="Song Y."/>
            <person name="Salvetti E."/>
            <person name="Wrobel A."/>
            <person name="Rasinkangas P."/>
            <person name="Parkhill J."/>
            <person name="Rea M.C."/>
            <person name="O'Sullivan O."/>
            <person name="Ritari J."/>
            <person name="Douillard F.P."/>
            <person name="Paul Ross R."/>
            <person name="Yang R."/>
            <person name="Briner A.E."/>
            <person name="Felis G.E."/>
            <person name="de Vos W.M."/>
            <person name="Barrangou R."/>
            <person name="Klaenhammer T.R."/>
            <person name="Caufield P.W."/>
            <person name="Cui Y."/>
            <person name="Zhang H."/>
            <person name="O'Toole P.W."/>
        </authorList>
    </citation>
    <scope>NUCLEOTIDE SEQUENCE [LARGE SCALE GENOMIC DNA]</scope>
    <source>
        <strain evidence="5 6">DSM 21115</strain>
    </source>
</reference>
<dbReference type="GO" id="GO:0003677">
    <property type="term" value="F:DNA binding"/>
    <property type="evidence" value="ECO:0007669"/>
    <property type="project" value="UniProtKB-KW"/>
</dbReference>
<dbReference type="PANTHER" id="PTHR33164">
    <property type="entry name" value="TRANSCRIPTIONAL REGULATOR, MARR FAMILY"/>
    <property type="match status" value="1"/>
</dbReference>
<keyword evidence="2" id="KW-0238">DNA-binding</keyword>
<dbReference type="SUPFAM" id="SSF46785">
    <property type="entry name" value="Winged helix' DNA-binding domain"/>
    <property type="match status" value="1"/>
</dbReference>
<keyword evidence="6" id="KW-1185">Reference proteome</keyword>
<dbReference type="EMBL" id="AYGX02000002">
    <property type="protein sequence ID" value="KRO29586.1"/>
    <property type="molecule type" value="Genomic_DNA"/>
</dbReference>
<dbReference type="GO" id="GO:0006950">
    <property type="term" value="P:response to stress"/>
    <property type="evidence" value="ECO:0007669"/>
    <property type="project" value="TreeGrafter"/>
</dbReference>
<dbReference type="InterPro" id="IPR036390">
    <property type="entry name" value="WH_DNA-bd_sf"/>
</dbReference>
<dbReference type="InterPro" id="IPR039422">
    <property type="entry name" value="MarR/SlyA-like"/>
</dbReference>
<organism evidence="5 6">
    <name type="scientific">Lactiplantibacillus fabifermentans DSM 21115</name>
    <dbReference type="NCBI Taxonomy" id="1413187"/>
    <lineage>
        <taxon>Bacteria</taxon>
        <taxon>Bacillati</taxon>
        <taxon>Bacillota</taxon>
        <taxon>Bacilli</taxon>
        <taxon>Lactobacillales</taxon>
        <taxon>Lactobacillaceae</taxon>
        <taxon>Lactiplantibacillus</taxon>
    </lineage>
</organism>
<evidence type="ECO:0000256" key="1">
    <source>
        <dbReference type="ARBA" id="ARBA00023015"/>
    </source>
</evidence>
<proteinExistence type="predicted"/>
<comment type="caution">
    <text evidence="5">The sequence shown here is derived from an EMBL/GenBank/DDBJ whole genome shotgun (WGS) entry which is preliminary data.</text>
</comment>
<dbReference type="InterPro" id="IPR023187">
    <property type="entry name" value="Tscrpt_reg_MarR-type_CS"/>
</dbReference>
<protein>
    <submittedName>
        <fullName evidence="5">Transcription regulator, marr family</fullName>
    </submittedName>
</protein>
<dbReference type="PROSITE" id="PS01117">
    <property type="entry name" value="HTH_MARR_1"/>
    <property type="match status" value="1"/>
</dbReference>
<keyword evidence="1" id="KW-0805">Transcription regulation</keyword>